<proteinExistence type="predicted"/>
<keyword evidence="2" id="KW-1185">Reference proteome</keyword>
<evidence type="ECO:0000313" key="1">
    <source>
        <dbReference type="EMBL" id="KAF8403554.1"/>
    </source>
</evidence>
<reference evidence="1 2" key="1">
    <citation type="submission" date="2020-04" db="EMBL/GenBank/DDBJ databases">
        <title>Plant Genome Project.</title>
        <authorList>
            <person name="Zhang R.-G."/>
        </authorList>
    </citation>
    <scope>NUCLEOTIDE SEQUENCE [LARGE SCALE GENOMIC DNA]</scope>
    <source>
        <strain evidence="1">YNK0</strain>
        <tissue evidence="1">Leaf</tissue>
    </source>
</reference>
<name>A0A834Z8P2_TETSI</name>
<evidence type="ECO:0000313" key="2">
    <source>
        <dbReference type="Proteomes" id="UP000655225"/>
    </source>
</evidence>
<gene>
    <name evidence="1" type="ORF">HHK36_011658</name>
</gene>
<dbReference type="Proteomes" id="UP000655225">
    <property type="component" value="Unassembled WGS sequence"/>
</dbReference>
<dbReference type="AlphaFoldDB" id="A0A834Z8P2"/>
<dbReference type="EMBL" id="JABCRI010000007">
    <property type="protein sequence ID" value="KAF8403554.1"/>
    <property type="molecule type" value="Genomic_DNA"/>
</dbReference>
<comment type="caution">
    <text evidence="1">The sequence shown here is derived from an EMBL/GenBank/DDBJ whole genome shotgun (WGS) entry which is preliminary data.</text>
</comment>
<protein>
    <submittedName>
        <fullName evidence="1">Uncharacterized protein</fullName>
    </submittedName>
</protein>
<organism evidence="1 2">
    <name type="scientific">Tetracentron sinense</name>
    <name type="common">Spur-leaf</name>
    <dbReference type="NCBI Taxonomy" id="13715"/>
    <lineage>
        <taxon>Eukaryota</taxon>
        <taxon>Viridiplantae</taxon>
        <taxon>Streptophyta</taxon>
        <taxon>Embryophyta</taxon>
        <taxon>Tracheophyta</taxon>
        <taxon>Spermatophyta</taxon>
        <taxon>Magnoliopsida</taxon>
        <taxon>Trochodendrales</taxon>
        <taxon>Trochodendraceae</taxon>
        <taxon>Tetracentron</taxon>
    </lineage>
</organism>
<accession>A0A834Z8P2</accession>
<sequence>MADLLKLTFRPEANPKESKRDLIPAAEDWSALEKMNRSSAKARKKCNAHLATPDAFESWTYLGSEMLTERESPLCQTTLKTKADLRKKD</sequence>